<dbReference type="SMART" id="SM00895">
    <property type="entry name" value="FCD"/>
    <property type="match status" value="1"/>
</dbReference>
<dbReference type="CDD" id="cd07377">
    <property type="entry name" value="WHTH_GntR"/>
    <property type="match status" value="1"/>
</dbReference>
<evidence type="ECO:0000256" key="3">
    <source>
        <dbReference type="ARBA" id="ARBA00023163"/>
    </source>
</evidence>
<dbReference type="Proteomes" id="UP000575083">
    <property type="component" value="Unassembled WGS sequence"/>
</dbReference>
<dbReference type="Pfam" id="PF07729">
    <property type="entry name" value="FCD"/>
    <property type="match status" value="1"/>
</dbReference>
<protein>
    <submittedName>
        <fullName evidence="5">DNA-binding GntR family transcriptional regulator</fullName>
    </submittedName>
</protein>
<dbReference type="SUPFAM" id="SSF48008">
    <property type="entry name" value="GntR ligand-binding domain-like"/>
    <property type="match status" value="1"/>
</dbReference>
<evidence type="ECO:0000256" key="2">
    <source>
        <dbReference type="ARBA" id="ARBA00023125"/>
    </source>
</evidence>
<evidence type="ECO:0000259" key="4">
    <source>
        <dbReference type="PROSITE" id="PS50949"/>
    </source>
</evidence>
<dbReference type="InterPro" id="IPR000524">
    <property type="entry name" value="Tscrpt_reg_HTH_GntR"/>
</dbReference>
<name>A0A7X0PCS1_9BURK</name>
<dbReference type="GO" id="GO:0003700">
    <property type="term" value="F:DNA-binding transcription factor activity"/>
    <property type="evidence" value="ECO:0007669"/>
    <property type="project" value="InterPro"/>
</dbReference>
<reference evidence="5 6" key="1">
    <citation type="submission" date="2020-08" db="EMBL/GenBank/DDBJ databases">
        <title>Functional genomics of gut bacteria from endangered species of beetles.</title>
        <authorList>
            <person name="Carlos-Shanley C."/>
        </authorList>
    </citation>
    <scope>NUCLEOTIDE SEQUENCE [LARGE SCALE GENOMIC DNA]</scope>
    <source>
        <strain evidence="5 6">S00198</strain>
    </source>
</reference>
<evidence type="ECO:0000313" key="6">
    <source>
        <dbReference type="Proteomes" id="UP000575083"/>
    </source>
</evidence>
<dbReference type="Gene3D" id="1.10.10.10">
    <property type="entry name" value="Winged helix-like DNA-binding domain superfamily/Winged helix DNA-binding domain"/>
    <property type="match status" value="2"/>
</dbReference>
<proteinExistence type="predicted"/>
<dbReference type="InterPro" id="IPR036390">
    <property type="entry name" value="WH_DNA-bd_sf"/>
</dbReference>
<evidence type="ECO:0000313" key="5">
    <source>
        <dbReference type="EMBL" id="MBB6559234.1"/>
    </source>
</evidence>
<dbReference type="PROSITE" id="PS50949">
    <property type="entry name" value="HTH_GNTR"/>
    <property type="match status" value="1"/>
</dbReference>
<dbReference type="EMBL" id="JACHLK010000003">
    <property type="protein sequence ID" value="MBB6559234.1"/>
    <property type="molecule type" value="Genomic_DNA"/>
</dbReference>
<comment type="caution">
    <text evidence="5">The sequence shown here is derived from an EMBL/GenBank/DDBJ whole genome shotgun (WGS) entry which is preliminary data.</text>
</comment>
<feature type="domain" description="HTH gntR-type" evidence="4">
    <location>
        <begin position="4"/>
        <end position="71"/>
    </location>
</feature>
<gene>
    <name evidence="5" type="ORF">HNP48_001901</name>
</gene>
<dbReference type="Gene3D" id="1.20.120.530">
    <property type="entry name" value="GntR ligand-binding domain-like"/>
    <property type="match status" value="1"/>
</dbReference>
<dbReference type="GO" id="GO:0003677">
    <property type="term" value="F:DNA binding"/>
    <property type="evidence" value="ECO:0007669"/>
    <property type="project" value="UniProtKB-KW"/>
</dbReference>
<keyword evidence="6" id="KW-1185">Reference proteome</keyword>
<keyword evidence="1" id="KW-0805">Transcription regulation</keyword>
<dbReference type="InterPro" id="IPR008920">
    <property type="entry name" value="TF_FadR/GntR_C"/>
</dbReference>
<dbReference type="InterPro" id="IPR036388">
    <property type="entry name" value="WH-like_DNA-bd_sf"/>
</dbReference>
<dbReference type="SMART" id="SM00345">
    <property type="entry name" value="HTH_GNTR"/>
    <property type="match status" value="2"/>
</dbReference>
<accession>A0A7X0PCS1</accession>
<dbReference type="PANTHER" id="PTHR43537">
    <property type="entry name" value="TRANSCRIPTIONAL REGULATOR, GNTR FAMILY"/>
    <property type="match status" value="1"/>
</dbReference>
<keyword evidence="3" id="KW-0804">Transcription</keyword>
<organism evidence="5 6">
    <name type="scientific">Acidovorax soli</name>
    <dbReference type="NCBI Taxonomy" id="592050"/>
    <lineage>
        <taxon>Bacteria</taxon>
        <taxon>Pseudomonadati</taxon>
        <taxon>Pseudomonadota</taxon>
        <taxon>Betaproteobacteria</taxon>
        <taxon>Burkholderiales</taxon>
        <taxon>Comamonadaceae</taxon>
        <taxon>Acidovorax</taxon>
    </lineage>
</organism>
<dbReference type="RefSeq" id="WP_184856663.1">
    <property type="nucleotide sequence ID" value="NZ_JACHLK010000003.1"/>
</dbReference>
<sequence>MASTSLHLELADRISRLIHEDGLAAGARLNENQLAERLGVSRTPVRAALDHLAQQGFAERKPHRGVELLRLPPLPSAAREAPDDSDQLLRRIAYDRQHGNLGEYVSEKELMEAYDLGRPAIRNALERLADLGAIEPKLGYGWRFATGAWNAGVRHESYRYRMVIEPAAIREPGFALPPAWAQDMREQHEEFLRTLTEDSSSIAFFEMNAAFHEGVAAASGNRFFHMDIQRQNRLRRLSNYDWKYGRERMEVNCREHLEMLDRMQAGDQELAALLMLRHLDVASRLRPPAKT</sequence>
<dbReference type="SUPFAM" id="SSF46785">
    <property type="entry name" value="Winged helix' DNA-binding domain"/>
    <property type="match status" value="2"/>
</dbReference>
<keyword evidence="2 5" id="KW-0238">DNA-binding</keyword>
<dbReference type="AlphaFoldDB" id="A0A7X0PCS1"/>
<dbReference type="PRINTS" id="PR00035">
    <property type="entry name" value="HTHGNTR"/>
</dbReference>
<dbReference type="Pfam" id="PF00392">
    <property type="entry name" value="GntR"/>
    <property type="match status" value="1"/>
</dbReference>
<evidence type="ECO:0000256" key="1">
    <source>
        <dbReference type="ARBA" id="ARBA00023015"/>
    </source>
</evidence>
<dbReference type="InterPro" id="IPR011711">
    <property type="entry name" value="GntR_C"/>
</dbReference>
<dbReference type="PANTHER" id="PTHR43537:SF45">
    <property type="entry name" value="GNTR FAMILY REGULATORY PROTEIN"/>
    <property type="match status" value="1"/>
</dbReference>